<reference evidence="6" key="2">
    <citation type="submission" date="2021-08" db="EMBL/GenBank/DDBJ databases">
        <authorList>
            <person name="Eriksson T."/>
        </authorList>
    </citation>
    <scope>NUCLEOTIDE SEQUENCE</scope>
    <source>
        <strain evidence="6">Stoneville</strain>
        <tissue evidence="6">Whole head</tissue>
    </source>
</reference>
<feature type="repeat" description="ANK" evidence="3">
    <location>
        <begin position="1300"/>
        <end position="1332"/>
    </location>
</feature>
<dbReference type="InterPro" id="IPR036770">
    <property type="entry name" value="Ankyrin_rpt-contain_sf"/>
</dbReference>
<feature type="repeat" description="ANK" evidence="3">
    <location>
        <begin position="1366"/>
        <end position="1398"/>
    </location>
</feature>
<feature type="compositionally biased region" description="Polar residues" evidence="5">
    <location>
        <begin position="1698"/>
        <end position="1709"/>
    </location>
</feature>
<feature type="repeat" description="ANK" evidence="3">
    <location>
        <begin position="1465"/>
        <end position="1497"/>
    </location>
</feature>
<sequence length="1822" mass="209269">MGLFYFDRHFGNTPGFGIEYEVLIPAYFALKLNKEDNVEDFLIQSNVKNMGNLDDVVIDVTTKETTVYFAIQLKHKDNKNTILSPKTFETEKDHFSLKKYCEAFKGLSDVDKRRQFILYTNAKFDPKRTKDVTNFTMILDDYCDGNMFFNTSSGGGNVYRFEVNDKTPEDGKITKSDYEIFFSQFRLFVCQKSFADLKKDIVKILQNDTMDVVPKYLELFRNWHQGNYTNKKIDKVTVNVHLIDIFLSTFITTDHYFPVGQNEKLKLFEKVIKEFDLTLVNDSFEHFKENLTDELNLDEGLEGKLKSYKEKYKIGPEASADESIMRLAQEIKIIDKFVTKLENEVKQKVLQYLFEKPIIVKFNETSKELIYKIMELHQLGSKIKFIVVGQGIQSVRLSRFRIFANVNDLRSNDQLYTDVTRTCRLSLQGRKETTLEVLINSCKEICKHVGAKEVLQMLKGQFLIGQAAESLSSFYIKREVCFKVEKIDAFLDDTFFENHLAVVKFDREVGNIQNEIRKCKIKVVDVYDYLKSTQISNKPTIISTNEECSEQLLQDVSEKSDNKSVVYLRISKYYDFLIISIKENQIHRLTRPVNILCADPGMGKTTLLKKLRNECDPRFWTIYVDLKTHNEFFKTKHDVDELLNHLIEGNENNFSKHIRDVFRSKKKVYFFFDGLDEMENSCVDNVLDSVNELSCKGFHIWICSRKNLKTKLEDRFNKVAMDMEEIEEDQQKFYIKKRLKEEYNHEQIEHLISTIFSNFDIDNNRQISGKVLQLYIITQNVLDEKEQHQEMTEDTSIFVFTKMYEWFFRGRIKHNRDKEESKNPHLFWTDVEDILEIYEHLAVHSVFSEELVQKLDVDLRRAQRFLNEIKTNKDPFGIVTKVNDEGKAVFEHFTYGEYFAARFFYSNFHKTRLIREELFSDAHENLMMILNVILAQDNPLHLAVIYRNVDQIANHIENENVYDKAGRNPLHLATYVEPKFFNRKIFLFDAYMKTREYLKNIAILKKMVKFNYADCDKLFQLNALQYAFENRSFVSVEIITKTCGYAKEELQKYTKKYINNDNFVDFCLVHGCKNLLSSIFENSEKSKNYIKENAPIIIRNIIQYCHFQEDETFRFVIDTLGDKYDFNVECRNAQEETVLHFAAMHSKTYAVQILIEKGASVNAVTTDNQTPLHRASKGGDWETVALLIEKGASVNAVTNDNQTPLHWASTKWGNWETVALLIEKGASVNAVTNDNQTPLHWASERGNLKTVALLIEKGASVNAVTTDNKTPLHLAYQRGYLETVELLIEKGASVNAVANDNQTPLHWASERGNLKTVALLIEKGASVNAVTTDNHTPLHWASERRNLKTVALLIEKGASVNAVTTDNKTPLHLAYQRGYLETIELLIEKGASVNAVTNDNQTPLHWASERGDLKTVALLIEKGASVNAVTTDNHTPLHWASKRGNLKTVALLIEKGASVNAVTNDNQTPLHWASERGDLKTVALLIEKGASVNAVTTDNHTPLHWASKRGNLKTVALLIEKGASVNAVTTDNKTPLHLAYQRGYLETIELLIEKGASVNAVTNDNQTPLHWASERGDLETVALLIENGASVNALTIDNRTPLHLASESGNSVTVELLIEKGASVNSMDIAAMVYLEVDQARHVFAHANAGFSARDERCLNNRNAPIWFGVSGITFLTWKKDTTINSSSDSNPPRMRSPSCTQETSSAPRHQQPRKTVAVKANQGQTRTNAQEPRAQETLPLQLLDQQDRELPSSWEIWRRWLNLELEEVGGLEDALVREQIERYNQQLLEIEDEKRSLSYTVNGQRTATFHSTQEYCNIMLS</sequence>
<keyword evidence="7" id="KW-1185">Reference proteome</keyword>
<dbReference type="InterPro" id="IPR027417">
    <property type="entry name" value="P-loop_NTPase"/>
</dbReference>
<keyword evidence="1" id="KW-0677">Repeat</keyword>
<dbReference type="Pfam" id="PF12796">
    <property type="entry name" value="Ank_2"/>
    <property type="match status" value="5"/>
</dbReference>
<proteinExistence type="predicted"/>
<gene>
    <name evidence="6" type="ORF">GEV33_003923</name>
</gene>
<reference evidence="6" key="1">
    <citation type="journal article" date="2020" name="J Insects Food Feed">
        <title>The yellow mealworm (Tenebrio molitor) genome: a resource for the emerging insects as food and feed industry.</title>
        <authorList>
            <person name="Eriksson T."/>
            <person name="Andere A."/>
            <person name="Kelstrup H."/>
            <person name="Emery V."/>
            <person name="Picard C."/>
        </authorList>
    </citation>
    <scope>NUCLEOTIDE SEQUENCE</scope>
    <source>
        <strain evidence="6">Stoneville</strain>
        <tissue evidence="6">Whole head</tissue>
    </source>
</reference>
<dbReference type="PROSITE" id="PS50297">
    <property type="entry name" value="ANK_REP_REGION"/>
    <property type="match status" value="15"/>
</dbReference>
<evidence type="ECO:0000256" key="2">
    <source>
        <dbReference type="ARBA" id="ARBA00023043"/>
    </source>
</evidence>
<accession>A0A8J6HSL5</accession>
<feature type="repeat" description="ANK" evidence="3">
    <location>
        <begin position="1234"/>
        <end position="1266"/>
    </location>
</feature>
<dbReference type="Pfam" id="PF13637">
    <property type="entry name" value="Ank_4"/>
    <property type="match status" value="1"/>
</dbReference>
<feature type="compositionally biased region" description="Polar residues" evidence="5">
    <location>
        <begin position="1722"/>
        <end position="1731"/>
    </location>
</feature>
<feature type="repeat" description="ANK" evidence="3">
    <location>
        <begin position="1498"/>
        <end position="1530"/>
    </location>
</feature>
<dbReference type="Gene3D" id="3.40.50.300">
    <property type="entry name" value="P-loop containing nucleotide triphosphate hydrolases"/>
    <property type="match status" value="1"/>
</dbReference>
<dbReference type="PANTHER" id="PTHR24171:SF9">
    <property type="entry name" value="ANKYRIN REPEAT DOMAIN-CONTAINING PROTEIN 39"/>
    <property type="match status" value="1"/>
</dbReference>
<dbReference type="Proteomes" id="UP000719412">
    <property type="component" value="Unassembled WGS sequence"/>
</dbReference>
<evidence type="ECO:0000256" key="3">
    <source>
        <dbReference type="PROSITE-ProRule" id="PRU00023"/>
    </source>
</evidence>
<evidence type="ECO:0008006" key="8">
    <source>
        <dbReference type="Google" id="ProtNLM"/>
    </source>
</evidence>
<dbReference type="PROSITE" id="PS50088">
    <property type="entry name" value="ANK_REPEAT"/>
    <property type="match status" value="15"/>
</dbReference>
<dbReference type="SMART" id="SM00248">
    <property type="entry name" value="ANK"/>
    <property type="match status" value="17"/>
</dbReference>
<feature type="repeat" description="ANK" evidence="3">
    <location>
        <begin position="1531"/>
        <end position="1563"/>
    </location>
</feature>
<keyword evidence="2 3" id="KW-0040">ANK repeat</keyword>
<evidence type="ECO:0000256" key="1">
    <source>
        <dbReference type="ARBA" id="ARBA00022737"/>
    </source>
</evidence>
<feature type="repeat" description="ANK" evidence="3">
    <location>
        <begin position="1432"/>
        <end position="1464"/>
    </location>
</feature>
<evidence type="ECO:0000256" key="4">
    <source>
        <dbReference type="SAM" id="Coils"/>
    </source>
</evidence>
<feature type="repeat" description="ANK" evidence="3">
    <location>
        <begin position="1167"/>
        <end position="1199"/>
    </location>
</feature>
<feature type="repeat" description="ANK" evidence="3">
    <location>
        <begin position="1134"/>
        <end position="1166"/>
    </location>
</feature>
<dbReference type="Gene3D" id="1.25.40.20">
    <property type="entry name" value="Ankyrin repeat-containing domain"/>
    <property type="match status" value="6"/>
</dbReference>
<feature type="coiled-coil region" evidence="4">
    <location>
        <begin position="1774"/>
        <end position="1801"/>
    </location>
</feature>
<dbReference type="Pfam" id="PF00023">
    <property type="entry name" value="Ank"/>
    <property type="match status" value="1"/>
</dbReference>
<dbReference type="InterPro" id="IPR002110">
    <property type="entry name" value="Ankyrin_rpt"/>
</dbReference>
<dbReference type="SUPFAM" id="SSF48403">
    <property type="entry name" value="Ankyrin repeat"/>
    <property type="match status" value="2"/>
</dbReference>
<evidence type="ECO:0000313" key="7">
    <source>
        <dbReference type="Proteomes" id="UP000719412"/>
    </source>
</evidence>
<comment type="caution">
    <text evidence="6">The sequence shown here is derived from an EMBL/GenBank/DDBJ whole genome shotgun (WGS) entry which is preliminary data.</text>
</comment>
<feature type="repeat" description="ANK" evidence="3">
    <location>
        <begin position="1200"/>
        <end position="1233"/>
    </location>
</feature>
<feature type="repeat" description="ANK" evidence="3">
    <location>
        <begin position="1399"/>
        <end position="1431"/>
    </location>
</feature>
<dbReference type="EMBL" id="JABDTM020016421">
    <property type="protein sequence ID" value="KAH0818868.1"/>
    <property type="molecule type" value="Genomic_DNA"/>
</dbReference>
<feature type="repeat" description="ANK" evidence="3">
    <location>
        <begin position="1597"/>
        <end position="1629"/>
    </location>
</feature>
<organism evidence="6 7">
    <name type="scientific">Tenebrio molitor</name>
    <name type="common">Yellow mealworm beetle</name>
    <dbReference type="NCBI Taxonomy" id="7067"/>
    <lineage>
        <taxon>Eukaryota</taxon>
        <taxon>Metazoa</taxon>
        <taxon>Ecdysozoa</taxon>
        <taxon>Arthropoda</taxon>
        <taxon>Hexapoda</taxon>
        <taxon>Insecta</taxon>
        <taxon>Pterygota</taxon>
        <taxon>Neoptera</taxon>
        <taxon>Endopterygota</taxon>
        <taxon>Coleoptera</taxon>
        <taxon>Polyphaga</taxon>
        <taxon>Cucujiformia</taxon>
        <taxon>Tenebrionidae</taxon>
        <taxon>Tenebrio</taxon>
    </lineage>
</organism>
<feature type="region of interest" description="Disordered" evidence="5">
    <location>
        <begin position="1683"/>
        <end position="1739"/>
    </location>
</feature>
<protein>
    <recommendedName>
        <fullName evidence="8">NACHT domain-containing protein</fullName>
    </recommendedName>
</protein>
<feature type="repeat" description="ANK" evidence="3">
    <location>
        <begin position="1564"/>
        <end position="1596"/>
    </location>
</feature>
<feature type="repeat" description="ANK" evidence="3">
    <location>
        <begin position="1267"/>
        <end position="1299"/>
    </location>
</feature>
<feature type="repeat" description="ANK" evidence="3">
    <location>
        <begin position="1333"/>
        <end position="1365"/>
    </location>
</feature>
<name>A0A8J6HSL5_TENMO</name>
<evidence type="ECO:0000256" key="5">
    <source>
        <dbReference type="SAM" id="MobiDB-lite"/>
    </source>
</evidence>
<evidence type="ECO:0000313" key="6">
    <source>
        <dbReference type="EMBL" id="KAH0818868.1"/>
    </source>
</evidence>
<keyword evidence="4" id="KW-0175">Coiled coil</keyword>
<dbReference type="SUPFAM" id="SSF52540">
    <property type="entry name" value="P-loop containing nucleoside triphosphate hydrolases"/>
    <property type="match status" value="1"/>
</dbReference>
<dbReference type="PANTHER" id="PTHR24171">
    <property type="entry name" value="ANKYRIN REPEAT DOMAIN-CONTAINING PROTEIN 39-RELATED"/>
    <property type="match status" value="1"/>
</dbReference>
<dbReference type="PRINTS" id="PR01415">
    <property type="entry name" value="ANKYRIN"/>
</dbReference>